<dbReference type="InterPro" id="IPR010982">
    <property type="entry name" value="Lambda_DNA-bd_dom_sf"/>
</dbReference>
<gene>
    <name evidence="2" type="ordered locus">HEAR3204</name>
</gene>
<dbReference type="Proteomes" id="UP000006697">
    <property type="component" value="Chromosome"/>
</dbReference>
<dbReference type="eggNOG" id="COG1396">
    <property type="taxonomic scope" value="Bacteria"/>
</dbReference>
<protein>
    <recommendedName>
        <fullName evidence="1">HTH cro/C1-type domain-containing protein</fullName>
    </recommendedName>
</protein>
<evidence type="ECO:0000313" key="3">
    <source>
        <dbReference type="Proteomes" id="UP000006697"/>
    </source>
</evidence>
<dbReference type="OrthoDB" id="9134063at2"/>
<dbReference type="Gene3D" id="1.10.260.40">
    <property type="entry name" value="lambda repressor-like DNA-binding domains"/>
    <property type="match status" value="1"/>
</dbReference>
<dbReference type="InterPro" id="IPR001387">
    <property type="entry name" value="Cro/C1-type_HTH"/>
</dbReference>
<dbReference type="CDD" id="cd00093">
    <property type="entry name" value="HTH_XRE"/>
    <property type="match status" value="1"/>
</dbReference>
<keyword evidence="3" id="KW-1185">Reference proteome</keyword>
<dbReference type="PROSITE" id="PS50943">
    <property type="entry name" value="HTH_CROC1"/>
    <property type="match status" value="1"/>
</dbReference>
<dbReference type="KEGG" id="har:HEAR3204"/>
<sequence>MSLPGFDKIDGLTARQLQTRIVNRVRFERRQLELTQKAFAQMCGIPLRTYKRFELDQCDSLEVFIKLVMAFERVTGIEVLFPARLQKVRIRTPIAALKRMQERNL</sequence>
<evidence type="ECO:0000259" key="1">
    <source>
        <dbReference type="PROSITE" id="PS50943"/>
    </source>
</evidence>
<dbReference type="GO" id="GO:0003677">
    <property type="term" value="F:DNA binding"/>
    <property type="evidence" value="ECO:0007669"/>
    <property type="project" value="InterPro"/>
</dbReference>
<dbReference type="SUPFAM" id="SSF47413">
    <property type="entry name" value="lambda repressor-like DNA-binding domains"/>
    <property type="match status" value="1"/>
</dbReference>
<proteinExistence type="predicted"/>
<dbReference type="HOGENOM" id="CLU_2232835_0_0_4"/>
<dbReference type="AlphaFoldDB" id="A4G9X4"/>
<accession>A4G9X4</accession>
<dbReference type="EMBL" id="CU207211">
    <property type="protein sequence ID" value="CAL63311.1"/>
    <property type="molecule type" value="Genomic_DNA"/>
</dbReference>
<name>A4G9X4_HERAR</name>
<reference evidence="2 3" key="1">
    <citation type="journal article" date="2007" name="PLoS Genet.">
        <title>A tale of two oxidation states: bacterial colonization of arsenic-rich environments.</title>
        <authorList>
            <person name="Muller D."/>
            <person name="Medigue C."/>
            <person name="Koechler S."/>
            <person name="Barbe V."/>
            <person name="Barakat M."/>
            <person name="Talla E."/>
            <person name="Bonnefoy V."/>
            <person name="Krin E."/>
            <person name="Arsene-Ploetze F."/>
            <person name="Carapito C."/>
            <person name="Chandler M."/>
            <person name="Cournoyer B."/>
            <person name="Cruveiller S."/>
            <person name="Dossat C."/>
            <person name="Duval S."/>
            <person name="Heymann M."/>
            <person name="Leize E."/>
            <person name="Lieutaud A."/>
            <person name="Lievremont D."/>
            <person name="Makita Y."/>
            <person name="Mangenot S."/>
            <person name="Nitschke W."/>
            <person name="Ortet P."/>
            <person name="Perdrial N."/>
            <person name="Schoepp B."/>
            <person name="Siguier N."/>
            <person name="Simeonova D.D."/>
            <person name="Rouy Z."/>
            <person name="Segurens B."/>
            <person name="Turlin E."/>
            <person name="Vallenet D."/>
            <person name="Van Dorsselaer A."/>
            <person name="Weiss S."/>
            <person name="Weissenbach J."/>
            <person name="Lett M.C."/>
            <person name="Danchin A."/>
            <person name="Bertin P.N."/>
        </authorList>
    </citation>
    <scope>NUCLEOTIDE SEQUENCE [LARGE SCALE GENOMIC DNA]</scope>
    <source>
        <strain evidence="3">ULPAs1</strain>
    </source>
</reference>
<feature type="domain" description="HTH cro/C1-type" evidence="1">
    <location>
        <begin position="25"/>
        <end position="77"/>
    </location>
</feature>
<organism evidence="2 3">
    <name type="scientific">Herminiimonas arsenicoxydans</name>
    <dbReference type="NCBI Taxonomy" id="204773"/>
    <lineage>
        <taxon>Bacteria</taxon>
        <taxon>Pseudomonadati</taxon>
        <taxon>Pseudomonadota</taxon>
        <taxon>Betaproteobacteria</taxon>
        <taxon>Burkholderiales</taxon>
        <taxon>Oxalobacteraceae</taxon>
        <taxon>Herminiimonas</taxon>
    </lineage>
</organism>
<evidence type="ECO:0000313" key="2">
    <source>
        <dbReference type="EMBL" id="CAL63311.1"/>
    </source>
</evidence>